<evidence type="ECO:0000256" key="1">
    <source>
        <dbReference type="ARBA" id="ARBA00022676"/>
    </source>
</evidence>
<dbReference type="GO" id="GO:0016757">
    <property type="term" value="F:glycosyltransferase activity"/>
    <property type="evidence" value="ECO:0007669"/>
    <property type="project" value="UniProtKB-KW"/>
</dbReference>
<dbReference type="CDD" id="cd03809">
    <property type="entry name" value="GT4_MtfB-like"/>
    <property type="match status" value="1"/>
</dbReference>
<dbReference type="SUPFAM" id="SSF53756">
    <property type="entry name" value="UDP-Glycosyltransferase/glycogen phosphorylase"/>
    <property type="match status" value="1"/>
</dbReference>
<dbReference type="InterPro" id="IPR001296">
    <property type="entry name" value="Glyco_trans_1"/>
</dbReference>
<evidence type="ECO:0000313" key="5">
    <source>
        <dbReference type="EMBL" id="MBM9469142.1"/>
    </source>
</evidence>
<feature type="domain" description="Glycosyltransferase subfamily 4-like N-terminal" evidence="4">
    <location>
        <begin position="43"/>
        <end position="183"/>
    </location>
</feature>
<feature type="domain" description="Glycosyl transferase family 1" evidence="3">
    <location>
        <begin position="207"/>
        <end position="362"/>
    </location>
</feature>
<dbReference type="InterPro" id="IPR028098">
    <property type="entry name" value="Glyco_trans_4-like_N"/>
</dbReference>
<dbReference type="PANTHER" id="PTHR46401">
    <property type="entry name" value="GLYCOSYLTRANSFERASE WBBK-RELATED"/>
    <property type="match status" value="1"/>
</dbReference>
<dbReference type="PANTHER" id="PTHR46401:SF2">
    <property type="entry name" value="GLYCOSYLTRANSFERASE WBBK-RELATED"/>
    <property type="match status" value="1"/>
</dbReference>
<keyword evidence="1" id="KW-0328">Glycosyltransferase</keyword>
<protein>
    <submittedName>
        <fullName evidence="5">Glycosyltransferase family 4 protein</fullName>
    </submittedName>
</protein>
<gene>
    <name evidence="5" type="ORF">JL106_17785</name>
</gene>
<dbReference type="GO" id="GO:0009103">
    <property type="term" value="P:lipopolysaccharide biosynthetic process"/>
    <property type="evidence" value="ECO:0007669"/>
    <property type="project" value="TreeGrafter"/>
</dbReference>
<evidence type="ECO:0000313" key="6">
    <source>
        <dbReference type="Proteomes" id="UP000663792"/>
    </source>
</evidence>
<evidence type="ECO:0000256" key="2">
    <source>
        <dbReference type="ARBA" id="ARBA00022679"/>
    </source>
</evidence>
<reference evidence="5" key="1">
    <citation type="submission" date="2021-01" db="EMBL/GenBank/DDBJ databases">
        <title>YIM 132084 draft genome.</title>
        <authorList>
            <person name="An D."/>
        </authorList>
    </citation>
    <scope>NUCLEOTIDE SEQUENCE</scope>
    <source>
        <strain evidence="5">YIM 132084</strain>
    </source>
</reference>
<accession>A0A938YEB3</accession>
<keyword evidence="2" id="KW-0808">Transferase</keyword>
<dbReference type="Gene3D" id="3.40.50.2000">
    <property type="entry name" value="Glycogen Phosphorylase B"/>
    <property type="match status" value="2"/>
</dbReference>
<proteinExistence type="predicted"/>
<evidence type="ECO:0000259" key="3">
    <source>
        <dbReference type="Pfam" id="PF00534"/>
    </source>
</evidence>
<comment type="caution">
    <text evidence="5">The sequence shown here is derived from an EMBL/GenBank/DDBJ whole genome shotgun (WGS) entry which is preliminary data.</text>
</comment>
<keyword evidence="6" id="KW-1185">Reference proteome</keyword>
<sequence>MFVAIDATSIGSGLGGDETLMLGLLRGLVATLRGGTDPAGAAPHRLVLLADRDATLPIEVTEHPTVRVDRCRRRPGPVHFTVTSPSWLARVTRRSGRPDVVLSVTHAPVRSPAPVALVVTDLSFVRVPAAYPWLTRLRLQAMVRRQAPRAAQVVTISEFCRRDILDEYGLAQDRVSVVPLVVDEPVDGPSGSDAARAELAAHGVSGRFLLYLGNLHPRKNVARALRAFLTVAEQPGMDDVAFVVAGGRWFAGSEEQAVATAAPDGRIAMLGRVSTAQREVLLRDAAALVYPSTFEGFGLPPLEAMTRGTVVVAADATAVPEVCGDAALLVDPLDETAIGRAMVRAVTDEPLRAELVDRGRQRAAMFTVERTGTAAWVALHAAAARSGAPAAEPLAR</sequence>
<dbReference type="RefSeq" id="WP_205262100.1">
    <property type="nucleotide sequence ID" value="NZ_JAERWK010000023.1"/>
</dbReference>
<dbReference type="Pfam" id="PF00534">
    <property type="entry name" value="Glycos_transf_1"/>
    <property type="match status" value="1"/>
</dbReference>
<organism evidence="5 6">
    <name type="scientific">Nakamurella leprariae</name>
    <dbReference type="NCBI Taxonomy" id="2803911"/>
    <lineage>
        <taxon>Bacteria</taxon>
        <taxon>Bacillati</taxon>
        <taxon>Actinomycetota</taxon>
        <taxon>Actinomycetes</taxon>
        <taxon>Nakamurellales</taxon>
        <taxon>Nakamurellaceae</taxon>
        <taxon>Nakamurella</taxon>
    </lineage>
</organism>
<dbReference type="EMBL" id="JAERWK010000023">
    <property type="protein sequence ID" value="MBM9469142.1"/>
    <property type="molecule type" value="Genomic_DNA"/>
</dbReference>
<dbReference type="Pfam" id="PF13439">
    <property type="entry name" value="Glyco_transf_4"/>
    <property type="match status" value="1"/>
</dbReference>
<name>A0A938YEB3_9ACTN</name>
<evidence type="ECO:0000259" key="4">
    <source>
        <dbReference type="Pfam" id="PF13439"/>
    </source>
</evidence>
<dbReference type="AlphaFoldDB" id="A0A938YEB3"/>
<dbReference type="Proteomes" id="UP000663792">
    <property type="component" value="Unassembled WGS sequence"/>
</dbReference>